<dbReference type="InterPro" id="IPR005175">
    <property type="entry name" value="PPC_dom"/>
</dbReference>
<proteinExistence type="predicted"/>
<name>A0AAF1BEN1_DAUCS</name>
<evidence type="ECO:0000313" key="5">
    <source>
        <dbReference type="EMBL" id="WOH15263.1"/>
    </source>
</evidence>
<sequence>MSNSKNLGGSSSQAPCSHGGAPHYSFNSDGSLTTNGVPMNAISNHSVMETVFLEIPNGFDVISCVVQFAQHFGLSVTVLTGNGLISDVDVAYPRGAIRPPCVSTSFQIISLCGTYSCLNAASGGIISSFHVQFADAVGNVMGGQIHSQMKAASTVTLVLAVSTVF</sequence>
<keyword evidence="1" id="KW-0805">Transcription regulation</keyword>
<dbReference type="Gene3D" id="3.30.1330.80">
    <property type="entry name" value="Hypothetical protein, similar to alpha- acetolactate decarboxylase, domain 2"/>
    <property type="match status" value="1"/>
</dbReference>
<dbReference type="InterPro" id="IPR014476">
    <property type="entry name" value="AHL15-29"/>
</dbReference>
<dbReference type="PANTHER" id="PTHR31100:SF63">
    <property type="entry name" value="AT-HOOK MOTIF NUCLEAR-LOCALIZED PROTEIN"/>
    <property type="match status" value="1"/>
</dbReference>
<evidence type="ECO:0000256" key="1">
    <source>
        <dbReference type="ARBA" id="ARBA00023015"/>
    </source>
</evidence>
<dbReference type="Pfam" id="PF03479">
    <property type="entry name" value="PCC"/>
    <property type="match status" value="1"/>
</dbReference>
<dbReference type="AlphaFoldDB" id="A0AAF1BEN1"/>
<evidence type="ECO:0000256" key="2">
    <source>
        <dbReference type="ARBA" id="ARBA00023125"/>
    </source>
</evidence>
<evidence type="ECO:0000313" key="6">
    <source>
        <dbReference type="Proteomes" id="UP000077755"/>
    </source>
</evidence>
<gene>
    <name evidence="5" type="ORF">DCAR_0934800</name>
</gene>
<keyword evidence="2" id="KW-0238">DNA-binding</keyword>
<keyword evidence="3" id="KW-0804">Transcription</keyword>
<organism evidence="5 6">
    <name type="scientific">Daucus carota subsp. sativus</name>
    <name type="common">Carrot</name>
    <dbReference type="NCBI Taxonomy" id="79200"/>
    <lineage>
        <taxon>Eukaryota</taxon>
        <taxon>Viridiplantae</taxon>
        <taxon>Streptophyta</taxon>
        <taxon>Embryophyta</taxon>
        <taxon>Tracheophyta</taxon>
        <taxon>Spermatophyta</taxon>
        <taxon>Magnoliopsida</taxon>
        <taxon>eudicotyledons</taxon>
        <taxon>Gunneridae</taxon>
        <taxon>Pentapetalae</taxon>
        <taxon>asterids</taxon>
        <taxon>campanulids</taxon>
        <taxon>Apiales</taxon>
        <taxon>Apiaceae</taxon>
        <taxon>Apioideae</taxon>
        <taxon>Scandiceae</taxon>
        <taxon>Daucinae</taxon>
        <taxon>Daucus</taxon>
        <taxon>Daucus sect. Daucus</taxon>
    </lineage>
</organism>
<dbReference type="EMBL" id="CP093351">
    <property type="protein sequence ID" value="WOH15263.1"/>
    <property type="molecule type" value="Genomic_DNA"/>
</dbReference>
<dbReference type="GO" id="GO:0003700">
    <property type="term" value="F:DNA-binding transcription factor activity"/>
    <property type="evidence" value="ECO:0007669"/>
    <property type="project" value="TreeGrafter"/>
</dbReference>
<dbReference type="GO" id="GO:0005634">
    <property type="term" value="C:nucleus"/>
    <property type="evidence" value="ECO:0007669"/>
    <property type="project" value="TreeGrafter"/>
</dbReference>
<reference evidence="5" key="1">
    <citation type="journal article" date="2016" name="Nat. Genet.">
        <title>A high-quality carrot genome assembly provides new insights into carotenoid accumulation and asterid genome evolution.</title>
        <authorList>
            <person name="Iorizzo M."/>
            <person name="Ellison S."/>
            <person name="Senalik D."/>
            <person name="Zeng P."/>
            <person name="Satapoomin P."/>
            <person name="Huang J."/>
            <person name="Bowman M."/>
            <person name="Iovene M."/>
            <person name="Sanseverino W."/>
            <person name="Cavagnaro P."/>
            <person name="Yildiz M."/>
            <person name="Macko-Podgorni A."/>
            <person name="Moranska E."/>
            <person name="Grzebelus E."/>
            <person name="Grzebelus D."/>
            <person name="Ashrafi H."/>
            <person name="Zheng Z."/>
            <person name="Cheng S."/>
            <person name="Spooner D."/>
            <person name="Van Deynze A."/>
            <person name="Simon P."/>
        </authorList>
    </citation>
    <scope>NUCLEOTIDE SEQUENCE</scope>
    <source>
        <tissue evidence="5">Leaf</tissue>
    </source>
</reference>
<dbReference type="SUPFAM" id="SSF117856">
    <property type="entry name" value="AF0104/ALDC/Ptd012-like"/>
    <property type="match status" value="1"/>
</dbReference>
<protein>
    <recommendedName>
        <fullName evidence="4">PPC domain-containing protein</fullName>
    </recommendedName>
</protein>
<dbReference type="CDD" id="cd11378">
    <property type="entry name" value="DUF296"/>
    <property type="match status" value="1"/>
</dbReference>
<dbReference type="PROSITE" id="PS51742">
    <property type="entry name" value="PPC"/>
    <property type="match status" value="1"/>
</dbReference>
<keyword evidence="6" id="KW-1185">Reference proteome</keyword>
<reference evidence="5" key="2">
    <citation type="submission" date="2022-03" db="EMBL/GenBank/DDBJ databases">
        <title>Draft title - Genomic analysis of global carrot germplasm unveils the trajectory of domestication and the origin of high carotenoid orange carrot.</title>
        <authorList>
            <person name="Iorizzo M."/>
            <person name="Ellison S."/>
            <person name="Senalik D."/>
            <person name="Macko-Podgorni A."/>
            <person name="Grzebelus D."/>
            <person name="Bostan H."/>
            <person name="Rolling W."/>
            <person name="Curaba J."/>
            <person name="Simon P."/>
        </authorList>
    </citation>
    <scope>NUCLEOTIDE SEQUENCE</scope>
    <source>
        <tissue evidence="5">Leaf</tissue>
    </source>
</reference>
<dbReference type="GO" id="GO:0003680">
    <property type="term" value="F:minor groove of adenine-thymine-rich DNA binding"/>
    <property type="evidence" value="ECO:0007669"/>
    <property type="project" value="InterPro"/>
</dbReference>
<evidence type="ECO:0000256" key="3">
    <source>
        <dbReference type="ARBA" id="ARBA00023163"/>
    </source>
</evidence>
<feature type="domain" description="PPC" evidence="4">
    <location>
        <begin position="45"/>
        <end position="165"/>
    </location>
</feature>
<dbReference type="Proteomes" id="UP000077755">
    <property type="component" value="Chromosome 9"/>
</dbReference>
<accession>A0AAF1BEN1</accession>
<evidence type="ECO:0000259" key="4">
    <source>
        <dbReference type="PROSITE" id="PS51742"/>
    </source>
</evidence>
<dbReference type="PANTHER" id="PTHR31100">
    <property type="entry name" value="AT-HOOK MOTIF NUCLEAR-LOCALIZED PROTEIN 15"/>
    <property type="match status" value="1"/>
</dbReference>